<feature type="transmembrane region" description="Helical" evidence="1">
    <location>
        <begin position="98"/>
        <end position="117"/>
    </location>
</feature>
<dbReference type="Proteomes" id="UP000315389">
    <property type="component" value="Unassembled WGS sequence"/>
</dbReference>
<keyword evidence="1" id="KW-0812">Transmembrane</keyword>
<dbReference type="EMBL" id="VFOS01000004">
    <property type="protein sequence ID" value="TQL57478.1"/>
    <property type="molecule type" value="Genomic_DNA"/>
</dbReference>
<name>A0A542ZAV1_RARFA</name>
<keyword evidence="1" id="KW-0472">Membrane</keyword>
<feature type="transmembrane region" description="Helical" evidence="1">
    <location>
        <begin position="67"/>
        <end position="86"/>
    </location>
</feature>
<feature type="transmembrane region" description="Helical" evidence="1">
    <location>
        <begin position="208"/>
        <end position="228"/>
    </location>
</feature>
<proteinExistence type="predicted"/>
<organism evidence="2 3">
    <name type="scientific">Rarobacter faecitabidus</name>
    <dbReference type="NCBI Taxonomy" id="13243"/>
    <lineage>
        <taxon>Bacteria</taxon>
        <taxon>Bacillati</taxon>
        <taxon>Actinomycetota</taxon>
        <taxon>Actinomycetes</taxon>
        <taxon>Micrococcales</taxon>
        <taxon>Rarobacteraceae</taxon>
        <taxon>Rarobacter</taxon>
    </lineage>
</organism>
<comment type="caution">
    <text evidence="2">The sequence shown here is derived from an EMBL/GenBank/DDBJ whole genome shotgun (WGS) entry which is preliminary data.</text>
</comment>
<protein>
    <recommendedName>
        <fullName evidence="4">TrbL/VirB6 plasmid conjugal transfer protein</fullName>
    </recommendedName>
</protein>
<feature type="transmembrane region" description="Helical" evidence="1">
    <location>
        <begin position="176"/>
        <end position="196"/>
    </location>
</feature>
<keyword evidence="1" id="KW-1133">Transmembrane helix</keyword>
<sequence length="307" mass="32118">MDLQCGSLDAVCKTAQAATNAWDAMVQKATEDLAAIAWGQLSGAFTGQLGTISPAEFMTATDMAGKWIPVMAIATVLVAVLQIIRGTVSMNRASIAKAVLNAALAVPVTFVAIWFAVTATVGFDQLTSAILGSSPTKLAWLFEPSANSFGIGGLLIMGLVWLASMFLSSVMLARTLFVIALIAFAPVATMVIPWDVTRQWTVKWMQTLFAFLIAKPLAAGILMLGVAIGDNLVQGFSTDAAAAATMAVVLMGMACFAPMAALKLVSFTGAGQAADAHGGGDEVMKKVHNAQTTQRIVTTPSRMRKGR</sequence>
<dbReference type="AlphaFoldDB" id="A0A542ZAV1"/>
<reference evidence="2 3" key="1">
    <citation type="submission" date="2019-06" db="EMBL/GenBank/DDBJ databases">
        <title>Sequencing the genomes of 1000 actinobacteria strains.</title>
        <authorList>
            <person name="Klenk H.-P."/>
        </authorList>
    </citation>
    <scope>NUCLEOTIDE SEQUENCE [LARGE SCALE GENOMIC DNA]</scope>
    <source>
        <strain evidence="2 3">DSM 4813</strain>
    </source>
</reference>
<feature type="transmembrane region" description="Helical" evidence="1">
    <location>
        <begin position="240"/>
        <end position="262"/>
    </location>
</feature>
<evidence type="ECO:0000256" key="1">
    <source>
        <dbReference type="SAM" id="Phobius"/>
    </source>
</evidence>
<evidence type="ECO:0008006" key="4">
    <source>
        <dbReference type="Google" id="ProtNLM"/>
    </source>
</evidence>
<gene>
    <name evidence="2" type="ORF">FB461_2215</name>
</gene>
<evidence type="ECO:0000313" key="3">
    <source>
        <dbReference type="Proteomes" id="UP000315389"/>
    </source>
</evidence>
<dbReference type="RefSeq" id="WP_142121991.1">
    <property type="nucleotide sequence ID" value="NZ_BAAASV010000002.1"/>
</dbReference>
<evidence type="ECO:0000313" key="2">
    <source>
        <dbReference type="EMBL" id="TQL57478.1"/>
    </source>
</evidence>
<keyword evidence="3" id="KW-1185">Reference proteome</keyword>
<feature type="transmembrane region" description="Helical" evidence="1">
    <location>
        <begin position="149"/>
        <end position="170"/>
    </location>
</feature>
<accession>A0A542ZAV1</accession>
<dbReference type="OrthoDB" id="4915218at2"/>